<dbReference type="InterPro" id="IPR050587">
    <property type="entry name" value="GNT1/Glycosyltrans_8"/>
</dbReference>
<reference evidence="2" key="1">
    <citation type="submission" date="2020-06" db="EMBL/GenBank/DDBJ databases">
        <authorList>
            <consortium name="Plant Systems Biology data submission"/>
        </authorList>
    </citation>
    <scope>NUCLEOTIDE SEQUENCE</scope>
    <source>
        <strain evidence="2">D6</strain>
    </source>
</reference>
<proteinExistence type="predicted"/>
<organism evidence="2 3">
    <name type="scientific">Seminavis robusta</name>
    <dbReference type="NCBI Taxonomy" id="568900"/>
    <lineage>
        <taxon>Eukaryota</taxon>
        <taxon>Sar</taxon>
        <taxon>Stramenopiles</taxon>
        <taxon>Ochrophyta</taxon>
        <taxon>Bacillariophyta</taxon>
        <taxon>Bacillariophyceae</taxon>
        <taxon>Bacillariophycidae</taxon>
        <taxon>Naviculales</taxon>
        <taxon>Naviculaceae</taxon>
        <taxon>Seminavis</taxon>
    </lineage>
</organism>
<dbReference type="InterPro" id="IPR029044">
    <property type="entry name" value="Nucleotide-diphossugar_trans"/>
</dbReference>
<feature type="compositionally biased region" description="Basic and acidic residues" evidence="1">
    <location>
        <begin position="112"/>
        <end position="135"/>
    </location>
</feature>
<feature type="region of interest" description="Disordered" evidence="1">
    <location>
        <begin position="77"/>
        <end position="178"/>
    </location>
</feature>
<evidence type="ECO:0000256" key="1">
    <source>
        <dbReference type="SAM" id="MobiDB-lite"/>
    </source>
</evidence>
<feature type="compositionally biased region" description="Basic and acidic residues" evidence="1">
    <location>
        <begin position="79"/>
        <end position="91"/>
    </location>
</feature>
<dbReference type="PANTHER" id="PTHR11183">
    <property type="entry name" value="GLYCOGENIN SUBFAMILY MEMBER"/>
    <property type="match status" value="1"/>
</dbReference>
<gene>
    <name evidence="2" type="ORF">SEMRO_761_G198540.1</name>
</gene>
<evidence type="ECO:0000313" key="3">
    <source>
        <dbReference type="Proteomes" id="UP001153069"/>
    </source>
</evidence>
<name>A0A9N8ECP6_9STRA</name>
<comment type="caution">
    <text evidence="2">The sequence shown here is derived from an EMBL/GenBank/DDBJ whole genome shotgun (WGS) entry which is preliminary data.</text>
</comment>
<protein>
    <recommendedName>
        <fullName evidence="4">Hexosyltransferase</fullName>
    </recommendedName>
</protein>
<dbReference type="EMBL" id="CAICTM010000760">
    <property type="protein sequence ID" value="CAB9516110.1"/>
    <property type="molecule type" value="Genomic_DNA"/>
</dbReference>
<sequence>MNNSHASTTKKKNDSTIFCGGQKRIGGRVGLTMSGLVCFLLHTLFQHKQVISLFHPHQSNLLDTETLDRQLQQESLEENTAKRRQEPDGMTRHTKQQGGNVTQSAEKTAFSLEDRYPRPVDSMQHDKEMKEEEPTTSKQQKPQLPLSMDAEPTNNILPEPQSAILPKKKRPSNKHKPIPDLHADLPIYKTTSPYAYVLMCWSVNPQLSQSYRAYLANMAITAKVLRTHGSTADIVAVFRLDNATETLPRQDEALLHAMNISIRYLPQETPNFNRRKGTKFLHKFYTFGMTEYRRVLFLDGDILPKANLDYMFELSDGGPNAMFKPNVILAGVVEPCNTGFFVVEPTKDAYNQAQHLIRSHIRKTTMKNFDMEAGWGQPFVNGDHWENNMETGVKWDFLNAWSDQGLHYHMTKYVMQNVTQILSRKIINFGRAPNNGSTIEEKVITVTSRWDSPLKEYSKPSYKTGPSLCKKWTGNHHATEKWPGCVPPYSDFDHYSGKTKFWHKPVPEDVWDDMPRQPKSMIHLWYQLLYKLKKEDGLDIQPILQAINAETDWDKALLSGPVEAK</sequence>
<dbReference type="AlphaFoldDB" id="A0A9N8ECP6"/>
<dbReference type="Gene3D" id="3.90.550.10">
    <property type="entry name" value="Spore Coat Polysaccharide Biosynthesis Protein SpsA, Chain A"/>
    <property type="match status" value="1"/>
</dbReference>
<accession>A0A9N8ECP6</accession>
<feature type="compositionally biased region" description="Polar residues" evidence="1">
    <location>
        <begin position="96"/>
        <end position="106"/>
    </location>
</feature>
<keyword evidence="3" id="KW-1185">Reference proteome</keyword>
<evidence type="ECO:0000313" key="2">
    <source>
        <dbReference type="EMBL" id="CAB9516110.1"/>
    </source>
</evidence>
<evidence type="ECO:0008006" key="4">
    <source>
        <dbReference type="Google" id="ProtNLM"/>
    </source>
</evidence>
<feature type="compositionally biased region" description="Basic residues" evidence="1">
    <location>
        <begin position="166"/>
        <end position="176"/>
    </location>
</feature>
<dbReference type="Proteomes" id="UP001153069">
    <property type="component" value="Unassembled WGS sequence"/>
</dbReference>
<dbReference type="SUPFAM" id="SSF53448">
    <property type="entry name" value="Nucleotide-diphospho-sugar transferases"/>
    <property type="match status" value="1"/>
</dbReference>
<dbReference type="OrthoDB" id="2014201at2759"/>